<evidence type="ECO:0000313" key="1">
    <source>
        <dbReference type="EMBL" id="ESQ37950.1"/>
    </source>
</evidence>
<dbReference type="InterPro" id="IPR032675">
    <property type="entry name" value="LRR_dom_sf"/>
</dbReference>
<evidence type="ECO:0000313" key="2">
    <source>
        <dbReference type="Proteomes" id="UP000030689"/>
    </source>
</evidence>
<dbReference type="KEGG" id="eus:EUTSA_v10029382mg"/>
<dbReference type="eggNOG" id="KOG4341">
    <property type="taxonomic scope" value="Eukaryota"/>
</dbReference>
<dbReference type="AlphaFoldDB" id="V4KJB2"/>
<accession>V4KJB2</accession>
<organism evidence="1 2">
    <name type="scientific">Eutrema salsugineum</name>
    <name type="common">Saltwater cress</name>
    <name type="synonym">Sisymbrium salsugineum</name>
    <dbReference type="NCBI Taxonomy" id="72664"/>
    <lineage>
        <taxon>Eukaryota</taxon>
        <taxon>Viridiplantae</taxon>
        <taxon>Streptophyta</taxon>
        <taxon>Embryophyta</taxon>
        <taxon>Tracheophyta</taxon>
        <taxon>Spermatophyta</taxon>
        <taxon>Magnoliopsida</taxon>
        <taxon>eudicotyledons</taxon>
        <taxon>Gunneridae</taxon>
        <taxon>Pentapetalae</taxon>
        <taxon>rosids</taxon>
        <taxon>malvids</taxon>
        <taxon>Brassicales</taxon>
        <taxon>Brassicaceae</taxon>
        <taxon>Eutremeae</taxon>
        <taxon>Eutrema</taxon>
    </lineage>
</organism>
<name>V4KJB2_EUTSA</name>
<sequence>MENKNCIKALSACSNITDLKIVGKYAPPEQIFKSLAKCRFIEKLFLEIYVLNYPSKKESSALVEFLTNIPSVTSLTLIGYSLKDATVKTLAKGARKLKHMNLSKKPIIKGRFLRFMCLPLNIMLTTLLVYKQKFLLKEERPGVKLVAEFKPDEEEDADN</sequence>
<dbReference type="Gene3D" id="3.80.10.10">
    <property type="entry name" value="Ribonuclease Inhibitor"/>
    <property type="match status" value="1"/>
</dbReference>
<evidence type="ECO:0008006" key="3">
    <source>
        <dbReference type="Google" id="ProtNLM"/>
    </source>
</evidence>
<dbReference type="SUPFAM" id="SSF52047">
    <property type="entry name" value="RNI-like"/>
    <property type="match status" value="1"/>
</dbReference>
<proteinExistence type="predicted"/>
<dbReference type="Gramene" id="ESQ37950">
    <property type="protein sequence ID" value="ESQ37950"/>
    <property type="gene ID" value="EUTSA_v10029382mg"/>
</dbReference>
<dbReference type="STRING" id="72664.V4KJB2"/>
<reference evidence="1 2" key="1">
    <citation type="journal article" date="2013" name="Front. Plant Sci.">
        <title>The Reference Genome of the Halophytic Plant Eutrema salsugineum.</title>
        <authorList>
            <person name="Yang R."/>
            <person name="Jarvis D.E."/>
            <person name="Chen H."/>
            <person name="Beilstein M.A."/>
            <person name="Grimwood J."/>
            <person name="Jenkins J."/>
            <person name="Shu S."/>
            <person name="Prochnik S."/>
            <person name="Xin M."/>
            <person name="Ma C."/>
            <person name="Schmutz J."/>
            <person name="Wing R.A."/>
            <person name="Mitchell-Olds T."/>
            <person name="Schumaker K.S."/>
            <person name="Wang X."/>
        </authorList>
    </citation>
    <scope>NUCLEOTIDE SEQUENCE [LARGE SCALE GENOMIC DNA]</scope>
</reference>
<protein>
    <recommendedName>
        <fullName evidence="3">FBD domain-containing protein</fullName>
    </recommendedName>
</protein>
<gene>
    <name evidence="1" type="ORF">EUTSA_v10029382mg</name>
</gene>
<dbReference type="EMBL" id="KI517537">
    <property type="protein sequence ID" value="ESQ37950.1"/>
    <property type="molecule type" value="Genomic_DNA"/>
</dbReference>
<keyword evidence="2" id="KW-1185">Reference proteome</keyword>
<dbReference type="Proteomes" id="UP000030689">
    <property type="component" value="Unassembled WGS sequence"/>
</dbReference>